<accession>A0A5J4UVH4</accession>
<organism evidence="1 2">
    <name type="scientific">Streblomastix strix</name>
    <dbReference type="NCBI Taxonomy" id="222440"/>
    <lineage>
        <taxon>Eukaryota</taxon>
        <taxon>Metamonada</taxon>
        <taxon>Preaxostyla</taxon>
        <taxon>Oxymonadida</taxon>
        <taxon>Streblomastigidae</taxon>
        <taxon>Streblomastix</taxon>
    </lineage>
</organism>
<dbReference type="EMBL" id="SNRW01011967">
    <property type="protein sequence ID" value="KAA6374458.1"/>
    <property type="molecule type" value="Genomic_DNA"/>
</dbReference>
<dbReference type="AlphaFoldDB" id="A0A5J4UVH4"/>
<sequence>MKCRKCTRQFNWGKRLFKPSAPGDMRNVDIDLDHEQFISRNQYEIWITDTIVIFFSDTLAWTILSIISQQGADSEGNQTQRQNSTTRNYHYVMEIDMESKGRDINPTPLEAKINHASFIGQREYWATKSYLLKYFDKRGAGQHQPGYEERQIEEHEVILRHASIGLQQRSKTKEKN</sequence>
<reference evidence="1 2" key="1">
    <citation type="submission" date="2019-03" db="EMBL/GenBank/DDBJ databases">
        <title>Single cell metagenomics reveals metabolic interactions within the superorganism composed of flagellate Streblomastix strix and complex community of Bacteroidetes bacteria on its surface.</title>
        <authorList>
            <person name="Treitli S.C."/>
            <person name="Kolisko M."/>
            <person name="Husnik F."/>
            <person name="Keeling P."/>
            <person name="Hampl V."/>
        </authorList>
    </citation>
    <scope>NUCLEOTIDE SEQUENCE [LARGE SCALE GENOMIC DNA]</scope>
    <source>
        <strain evidence="1">ST1C</strain>
    </source>
</reference>
<evidence type="ECO:0000313" key="2">
    <source>
        <dbReference type="Proteomes" id="UP000324800"/>
    </source>
</evidence>
<name>A0A5J4UVH4_9EUKA</name>
<dbReference type="Proteomes" id="UP000324800">
    <property type="component" value="Unassembled WGS sequence"/>
</dbReference>
<gene>
    <name evidence="1" type="ORF">EZS28_030014</name>
</gene>
<protein>
    <submittedName>
        <fullName evidence="1">Uncharacterized protein</fullName>
    </submittedName>
</protein>
<comment type="caution">
    <text evidence="1">The sequence shown here is derived from an EMBL/GenBank/DDBJ whole genome shotgun (WGS) entry which is preliminary data.</text>
</comment>
<proteinExistence type="predicted"/>
<evidence type="ECO:0000313" key="1">
    <source>
        <dbReference type="EMBL" id="KAA6374458.1"/>
    </source>
</evidence>